<sequence length="205" mass="21901">MASGRPQSLREPPWHDLMILGVQAVLAGVTFGGTYQTSSLGVGPQEDTPEKDLFGVMILTARRFLARRNAQIMLLIRQSDATVTIPSVGCGRAAGVETSMNGLDDGSFVDVLIAVLLPRVAKFGSGRSSRKAIWPEHGRMRMALAKDQKLGELRHAPVSVAFNRPSPAATASPVQADADNNTMPGTATTIGHKHEYLSSVTRLLA</sequence>
<name>A0A8K0X0N1_9PEZI</name>
<accession>A0A8K0X0N1</accession>
<evidence type="ECO:0000313" key="2">
    <source>
        <dbReference type="Proteomes" id="UP000813385"/>
    </source>
</evidence>
<dbReference type="Proteomes" id="UP000813385">
    <property type="component" value="Unassembled WGS sequence"/>
</dbReference>
<dbReference type="EMBL" id="JAGPXD010000006">
    <property type="protein sequence ID" value="KAH7349776.1"/>
    <property type="molecule type" value="Genomic_DNA"/>
</dbReference>
<gene>
    <name evidence="1" type="ORF">B0T11DRAFT_358742</name>
</gene>
<keyword evidence="2" id="KW-1185">Reference proteome</keyword>
<protein>
    <submittedName>
        <fullName evidence="1">Uncharacterized protein</fullName>
    </submittedName>
</protein>
<evidence type="ECO:0000313" key="1">
    <source>
        <dbReference type="EMBL" id="KAH7349776.1"/>
    </source>
</evidence>
<comment type="caution">
    <text evidence="1">The sequence shown here is derived from an EMBL/GenBank/DDBJ whole genome shotgun (WGS) entry which is preliminary data.</text>
</comment>
<organism evidence="1 2">
    <name type="scientific">Plectosphaerella cucumerina</name>
    <dbReference type="NCBI Taxonomy" id="40658"/>
    <lineage>
        <taxon>Eukaryota</taxon>
        <taxon>Fungi</taxon>
        <taxon>Dikarya</taxon>
        <taxon>Ascomycota</taxon>
        <taxon>Pezizomycotina</taxon>
        <taxon>Sordariomycetes</taxon>
        <taxon>Hypocreomycetidae</taxon>
        <taxon>Glomerellales</taxon>
        <taxon>Plectosphaerellaceae</taxon>
        <taxon>Plectosphaerella</taxon>
    </lineage>
</organism>
<proteinExistence type="predicted"/>
<reference evidence="1" key="1">
    <citation type="journal article" date="2021" name="Nat. Commun.">
        <title>Genetic determinants of endophytism in the Arabidopsis root mycobiome.</title>
        <authorList>
            <person name="Mesny F."/>
            <person name="Miyauchi S."/>
            <person name="Thiergart T."/>
            <person name="Pickel B."/>
            <person name="Atanasova L."/>
            <person name="Karlsson M."/>
            <person name="Huettel B."/>
            <person name="Barry K.W."/>
            <person name="Haridas S."/>
            <person name="Chen C."/>
            <person name="Bauer D."/>
            <person name="Andreopoulos W."/>
            <person name="Pangilinan J."/>
            <person name="LaButti K."/>
            <person name="Riley R."/>
            <person name="Lipzen A."/>
            <person name="Clum A."/>
            <person name="Drula E."/>
            <person name="Henrissat B."/>
            <person name="Kohler A."/>
            <person name="Grigoriev I.V."/>
            <person name="Martin F.M."/>
            <person name="Hacquard S."/>
        </authorList>
    </citation>
    <scope>NUCLEOTIDE SEQUENCE</scope>
    <source>
        <strain evidence="1">MPI-CAGE-AT-0016</strain>
    </source>
</reference>
<dbReference type="AlphaFoldDB" id="A0A8K0X0N1"/>